<keyword evidence="3" id="KW-1185">Reference proteome</keyword>
<gene>
    <name evidence="2" type="ORF">QBC46DRAFT_364078</name>
</gene>
<feature type="chain" id="PRO_5042831125" evidence="1">
    <location>
        <begin position="20"/>
        <end position="467"/>
    </location>
</feature>
<evidence type="ECO:0000313" key="2">
    <source>
        <dbReference type="EMBL" id="KAK3940402.1"/>
    </source>
</evidence>
<evidence type="ECO:0000313" key="3">
    <source>
        <dbReference type="Proteomes" id="UP001303473"/>
    </source>
</evidence>
<organism evidence="2 3">
    <name type="scientific">Diplogelasinospora grovesii</name>
    <dbReference type="NCBI Taxonomy" id="303347"/>
    <lineage>
        <taxon>Eukaryota</taxon>
        <taxon>Fungi</taxon>
        <taxon>Dikarya</taxon>
        <taxon>Ascomycota</taxon>
        <taxon>Pezizomycotina</taxon>
        <taxon>Sordariomycetes</taxon>
        <taxon>Sordariomycetidae</taxon>
        <taxon>Sordariales</taxon>
        <taxon>Diplogelasinosporaceae</taxon>
        <taxon>Diplogelasinospora</taxon>
    </lineage>
</organism>
<name>A0AAN6N724_9PEZI</name>
<dbReference type="AlphaFoldDB" id="A0AAN6N724"/>
<dbReference type="Gene3D" id="3.30.70.1990">
    <property type="match status" value="1"/>
</dbReference>
<dbReference type="Gene3D" id="3.50.50.60">
    <property type="entry name" value="FAD/NAD(P)-binding domain"/>
    <property type="match status" value="1"/>
</dbReference>
<protein>
    <submittedName>
        <fullName evidence="2">Uncharacterized protein</fullName>
    </submittedName>
</protein>
<feature type="signal peptide" evidence="1">
    <location>
        <begin position="1"/>
        <end position="19"/>
    </location>
</feature>
<accession>A0AAN6N724</accession>
<dbReference type="InterPro" id="IPR036188">
    <property type="entry name" value="FAD/NAD-bd_sf"/>
</dbReference>
<keyword evidence="1" id="KW-0732">Signal</keyword>
<reference evidence="3" key="1">
    <citation type="journal article" date="2023" name="Mol. Phylogenet. Evol.">
        <title>Genome-scale phylogeny and comparative genomics of the fungal order Sordariales.</title>
        <authorList>
            <person name="Hensen N."/>
            <person name="Bonometti L."/>
            <person name="Westerberg I."/>
            <person name="Brannstrom I.O."/>
            <person name="Guillou S."/>
            <person name="Cros-Aarteil S."/>
            <person name="Calhoun S."/>
            <person name="Haridas S."/>
            <person name="Kuo A."/>
            <person name="Mondo S."/>
            <person name="Pangilinan J."/>
            <person name="Riley R."/>
            <person name="LaButti K."/>
            <person name="Andreopoulos B."/>
            <person name="Lipzen A."/>
            <person name="Chen C."/>
            <person name="Yan M."/>
            <person name="Daum C."/>
            <person name="Ng V."/>
            <person name="Clum A."/>
            <person name="Steindorff A."/>
            <person name="Ohm R.A."/>
            <person name="Martin F."/>
            <person name="Silar P."/>
            <person name="Natvig D.O."/>
            <person name="Lalanne C."/>
            <person name="Gautier V."/>
            <person name="Ament-Velasquez S.L."/>
            <person name="Kruys A."/>
            <person name="Hutchinson M.I."/>
            <person name="Powell A.J."/>
            <person name="Barry K."/>
            <person name="Miller A.N."/>
            <person name="Grigoriev I.V."/>
            <person name="Debuchy R."/>
            <person name="Gladieux P."/>
            <person name="Hiltunen Thoren M."/>
            <person name="Johannesson H."/>
        </authorList>
    </citation>
    <scope>NUCLEOTIDE SEQUENCE [LARGE SCALE GENOMIC DNA]</scope>
    <source>
        <strain evidence="3">CBS 340.73</strain>
    </source>
</reference>
<sequence>MHRLSLSSILICIPLATSASSYGSIIDNYEGQYGEAITRDVCVIGGGASGAHAAAPLKDLNKTAVTGTPIDIGVVVSQPLPAVFAFFSKFNVPLLDTSTIVPNAAGQPANKSVPAPWFNTVQVHTDFRDGSAVDIPQDGAAVGLALQGLAAVMSKYAAILNGYEFLPDPVPKDLVLPFGDFMNKYNPTAAIPIVRQIAQGQGDLINIPTLYVIKYFNIGDIAALTQGYLTEAKGNNSLLYTRVAEYLGSGNILFQSTVVSANRQKGNRSQLLVSTPGQDRLKLLSCGQILFTIPPTQANLQGWDLTDEEEAIFAQLTGATGYWTGLAKLNANGKGPGMNQTVTHQNAASTTSSNIPVLPALYGLSPVGVLDDVWWIKFAADTPTLTMIREIQTLQRANNVSVTDPEWLIFDSHSPFMLRARSEDIEKGFYKRLTGLQGSLGGRMFYSGAAYNLDVVTVIPKMMKGSA</sequence>
<dbReference type="SUPFAM" id="SSF51905">
    <property type="entry name" value="FAD/NAD(P)-binding domain"/>
    <property type="match status" value="1"/>
</dbReference>
<dbReference type="EMBL" id="MU853796">
    <property type="protein sequence ID" value="KAK3940402.1"/>
    <property type="molecule type" value="Genomic_DNA"/>
</dbReference>
<evidence type="ECO:0000256" key="1">
    <source>
        <dbReference type="SAM" id="SignalP"/>
    </source>
</evidence>
<comment type="caution">
    <text evidence="2">The sequence shown here is derived from an EMBL/GenBank/DDBJ whole genome shotgun (WGS) entry which is preliminary data.</text>
</comment>
<dbReference type="Proteomes" id="UP001303473">
    <property type="component" value="Unassembled WGS sequence"/>
</dbReference>
<proteinExistence type="predicted"/>
<dbReference type="Gene3D" id="1.10.405.20">
    <property type="match status" value="1"/>
</dbReference>